<name>A0A8J4X3H7_CLAMG</name>
<keyword evidence="6" id="KW-1015">Disulfide bond</keyword>
<evidence type="ECO:0000256" key="6">
    <source>
        <dbReference type="ARBA" id="ARBA00023157"/>
    </source>
</evidence>
<evidence type="ECO:0000256" key="7">
    <source>
        <dbReference type="ARBA" id="ARBA00023180"/>
    </source>
</evidence>
<protein>
    <submittedName>
        <fullName evidence="9">Putative immune-type receptor 12b</fullName>
    </submittedName>
</protein>
<dbReference type="PANTHER" id="PTHR19433">
    <property type="entry name" value="T-CELL RECEPTOR ALPHA CHAIN V REGION-RELATED"/>
    <property type="match status" value="1"/>
</dbReference>
<keyword evidence="2" id="KW-1003">Cell membrane</keyword>
<keyword evidence="7" id="KW-0325">Glycoprotein</keyword>
<dbReference type="InterPro" id="IPR007110">
    <property type="entry name" value="Ig-like_dom"/>
</dbReference>
<dbReference type="GO" id="GO:0005886">
    <property type="term" value="C:plasma membrane"/>
    <property type="evidence" value="ECO:0007669"/>
    <property type="project" value="UniProtKB-SubCell"/>
</dbReference>
<keyword evidence="10" id="KW-1185">Reference proteome</keyword>
<dbReference type="GO" id="GO:0002376">
    <property type="term" value="P:immune system process"/>
    <property type="evidence" value="ECO:0007669"/>
    <property type="project" value="UniProtKB-KW"/>
</dbReference>
<dbReference type="InterPro" id="IPR036179">
    <property type="entry name" value="Ig-like_dom_sf"/>
</dbReference>
<accession>A0A8J4X3H7</accession>
<dbReference type="EMBL" id="QNUK01000144">
    <property type="protein sequence ID" value="KAF5900166.1"/>
    <property type="molecule type" value="Genomic_DNA"/>
</dbReference>
<dbReference type="GO" id="GO:0009617">
    <property type="term" value="P:response to bacterium"/>
    <property type="evidence" value="ECO:0007669"/>
    <property type="project" value="TreeGrafter"/>
</dbReference>
<dbReference type="CDD" id="cd00099">
    <property type="entry name" value="IgV"/>
    <property type="match status" value="1"/>
</dbReference>
<keyword evidence="5" id="KW-0472">Membrane</keyword>
<keyword evidence="9" id="KW-0675">Receptor</keyword>
<dbReference type="SMART" id="SM00409">
    <property type="entry name" value="IG"/>
    <property type="match status" value="1"/>
</dbReference>
<keyword evidence="3" id="KW-0732">Signal</keyword>
<dbReference type="Pfam" id="PF07686">
    <property type="entry name" value="V-set"/>
    <property type="match status" value="1"/>
</dbReference>
<dbReference type="Gene3D" id="2.60.40.10">
    <property type="entry name" value="Immunoglobulins"/>
    <property type="match status" value="1"/>
</dbReference>
<sequence>LLSDSQCSLTLEVEAGEKVTIWCEFNPNVANYIFWVKHTSDSVPLRLACKRFFEMSPAKTCHFFTDSQRIVMSVYGKNTSLTITAVDVSDTGLYYCSYNDRMIFNNPTSLHVNGKNINISQVKAT</sequence>
<evidence type="ECO:0000256" key="3">
    <source>
        <dbReference type="ARBA" id="ARBA00022729"/>
    </source>
</evidence>
<reference evidence="9" key="1">
    <citation type="submission" date="2020-07" db="EMBL/GenBank/DDBJ databases">
        <title>Clarias magur genome sequencing, assembly and annotation.</title>
        <authorList>
            <person name="Kushwaha B."/>
            <person name="Kumar R."/>
            <person name="Das P."/>
            <person name="Joshi C.G."/>
            <person name="Kumar D."/>
            <person name="Nagpure N.S."/>
            <person name="Pandey M."/>
            <person name="Agarwal S."/>
            <person name="Srivastava S."/>
            <person name="Singh M."/>
            <person name="Sahoo L."/>
            <person name="Jayasankar P."/>
            <person name="Meher P.K."/>
            <person name="Koringa P.G."/>
            <person name="Iquebal M.A."/>
            <person name="Das S.P."/>
            <person name="Bit A."/>
            <person name="Patnaik S."/>
            <person name="Patel N."/>
            <person name="Shah T.M."/>
            <person name="Hinsu A."/>
            <person name="Jena J.K."/>
        </authorList>
    </citation>
    <scope>NUCLEOTIDE SEQUENCE</scope>
    <source>
        <strain evidence="9">CIFAMagur01</strain>
        <tissue evidence="9">Testis</tissue>
    </source>
</reference>
<proteinExistence type="predicted"/>
<comment type="subcellular location">
    <subcellularLocation>
        <location evidence="1">Cell membrane</location>
    </subcellularLocation>
</comment>
<feature type="non-terminal residue" evidence="9">
    <location>
        <position position="1"/>
    </location>
</feature>
<evidence type="ECO:0000313" key="9">
    <source>
        <dbReference type="EMBL" id="KAF5900166.1"/>
    </source>
</evidence>
<gene>
    <name evidence="9" type="ORF">DAT39_010143</name>
</gene>
<dbReference type="SUPFAM" id="SSF48726">
    <property type="entry name" value="Immunoglobulin"/>
    <property type="match status" value="1"/>
</dbReference>
<dbReference type="Proteomes" id="UP000727407">
    <property type="component" value="Unassembled WGS sequence"/>
</dbReference>
<feature type="non-terminal residue" evidence="9">
    <location>
        <position position="125"/>
    </location>
</feature>
<evidence type="ECO:0000256" key="5">
    <source>
        <dbReference type="ARBA" id="ARBA00023136"/>
    </source>
</evidence>
<evidence type="ECO:0000313" key="10">
    <source>
        <dbReference type="Proteomes" id="UP000727407"/>
    </source>
</evidence>
<dbReference type="OrthoDB" id="9932608at2759"/>
<evidence type="ECO:0000259" key="8">
    <source>
        <dbReference type="PROSITE" id="PS50835"/>
    </source>
</evidence>
<dbReference type="AlphaFoldDB" id="A0A8J4X3H7"/>
<evidence type="ECO:0000256" key="1">
    <source>
        <dbReference type="ARBA" id="ARBA00004236"/>
    </source>
</evidence>
<dbReference type="InterPro" id="IPR003599">
    <property type="entry name" value="Ig_sub"/>
</dbReference>
<feature type="domain" description="Ig-like" evidence="8">
    <location>
        <begin position="1"/>
        <end position="113"/>
    </location>
</feature>
<dbReference type="PANTHER" id="PTHR19433:SF111">
    <property type="entry name" value="T CELL RECEPTOR ALPHA VARIABLE 4"/>
    <property type="match status" value="1"/>
</dbReference>
<dbReference type="InterPro" id="IPR052051">
    <property type="entry name" value="TCR_complex_component"/>
</dbReference>
<evidence type="ECO:0000256" key="4">
    <source>
        <dbReference type="ARBA" id="ARBA00022859"/>
    </source>
</evidence>
<keyword evidence="4" id="KW-0391">Immunity</keyword>
<organism evidence="9 10">
    <name type="scientific">Clarias magur</name>
    <name type="common">Asian catfish</name>
    <name type="synonym">Macropteronotus magur</name>
    <dbReference type="NCBI Taxonomy" id="1594786"/>
    <lineage>
        <taxon>Eukaryota</taxon>
        <taxon>Metazoa</taxon>
        <taxon>Chordata</taxon>
        <taxon>Craniata</taxon>
        <taxon>Vertebrata</taxon>
        <taxon>Euteleostomi</taxon>
        <taxon>Actinopterygii</taxon>
        <taxon>Neopterygii</taxon>
        <taxon>Teleostei</taxon>
        <taxon>Ostariophysi</taxon>
        <taxon>Siluriformes</taxon>
        <taxon>Clariidae</taxon>
        <taxon>Clarias</taxon>
    </lineage>
</organism>
<comment type="caution">
    <text evidence="9">The sequence shown here is derived from an EMBL/GenBank/DDBJ whole genome shotgun (WGS) entry which is preliminary data.</text>
</comment>
<dbReference type="InterPro" id="IPR013106">
    <property type="entry name" value="Ig_V-set"/>
</dbReference>
<dbReference type="InterPro" id="IPR013783">
    <property type="entry name" value="Ig-like_fold"/>
</dbReference>
<evidence type="ECO:0000256" key="2">
    <source>
        <dbReference type="ARBA" id="ARBA00022475"/>
    </source>
</evidence>
<dbReference type="SMART" id="SM00406">
    <property type="entry name" value="IGv"/>
    <property type="match status" value="1"/>
</dbReference>
<dbReference type="PROSITE" id="PS50835">
    <property type="entry name" value="IG_LIKE"/>
    <property type="match status" value="1"/>
</dbReference>